<dbReference type="InterPro" id="IPR036282">
    <property type="entry name" value="Glutathione-S-Trfase_C_sf"/>
</dbReference>
<dbReference type="Proteomes" id="UP000646827">
    <property type="component" value="Unassembled WGS sequence"/>
</dbReference>
<dbReference type="AlphaFoldDB" id="A0A8H7S0S1"/>
<proteinExistence type="predicted"/>
<dbReference type="InterPro" id="IPR004046">
    <property type="entry name" value="GST_C"/>
</dbReference>
<dbReference type="PROSITE" id="PS50405">
    <property type="entry name" value="GST_CTER"/>
    <property type="match status" value="1"/>
</dbReference>
<dbReference type="EMBL" id="JAEPRB010000136">
    <property type="protein sequence ID" value="KAG2220564.1"/>
    <property type="molecule type" value="Genomic_DNA"/>
</dbReference>
<dbReference type="SUPFAM" id="SSF52833">
    <property type="entry name" value="Thioredoxin-like"/>
    <property type="match status" value="1"/>
</dbReference>
<sequence>MVDLSHIKLHYFDFGNVPTDCGRGENIKLLLEDAQIPHDYLFYKWEDWPTMRDEWIKNGFTGGCLPVIETADGKKYSCTTPIVRLISKQLGQYYGHGDIEKEYLVDTVASFTNDWYDRFARRSWLRPDLREVHLKEDVPLHLNRLNRYYAFNDGPYLLGSEISFADFQVYHMITDEKLKLIDLPSHLITLVKAIQERPHLKDYLVKRESVVH</sequence>
<protein>
    <recommendedName>
        <fullName evidence="1">GST C-terminal domain-containing protein</fullName>
    </recommendedName>
</protein>
<dbReference type="InterPro" id="IPR036249">
    <property type="entry name" value="Thioredoxin-like_sf"/>
</dbReference>
<accession>A0A8H7S0S1</accession>
<dbReference type="PANTHER" id="PTHR11571">
    <property type="entry name" value="GLUTATHIONE S-TRANSFERASE"/>
    <property type="match status" value="1"/>
</dbReference>
<dbReference type="Gene3D" id="1.20.1050.130">
    <property type="match status" value="1"/>
</dbReference>
<dbReference type="SUPFAM" id="SSF47616">
    <property type="entry name" value="GST C-terminal domain-like"/>
    <property type="match status" value="1"/>
</dbReference>
<comment type="caution">
    <text evidence="2">The sequence shown here is derived from an EMBL/GenBank/DDBJ whole genome shotgun (WGS) entry which is preliminary data.</text>
</comment>
<dbReference type="InterPro" id="IPR050213">
    <property type="entry name" value="GST_superfamily"/>
</dbReference>
<feature type="domain" description="GST C-terminal" evidence="1">
    <location>
        <begin position="98"/>
        <end position="212"/>
    </location>
</feature>
<dbReference type="GO" id="GO:0004364">
    <property type="term" value="F:glutathione transferase activity"/>
    <property type="evidence" value="ECO:0007669"/>
    <property type="project" value="TreeGrafter"/>
</dbReference>
<evidence type="ECO:0000259" key="1">
    <source>
        <dbReference type="PROSITE" id="PS50405"/>
    </source>
</evidence>
<dbReference type="GO" id="GO:0006749">
    <property type="term" value="P:glutathione metabolic process"/>
    <property type="evidence" value="ECO:0007669"/>
    <property type="project" value="TreeGrafter"/>
</dbReference>
<organism evidence="2 3">
    <name type="scientific">Circinella minor</name>
    <dbReference type="NCBI Taxonomy" id="1195481"/>
    <lineage>
        <taxon>Eukaryota</taxon>
        <taxon>Fungi</taxon>
        <taxon>Fungi incertae sedis</taxon>
        <taxon>Mucoromycota</taxon>
        <taxon>Mucoromycotina</taxon>
        <taxon>Mucoromycetes</taxon>
        <taxon>Mucorales</taxon>
        <taxon>Lichtheimiaceae</taxon>
        <taxon>Circinella</taxon>
    </lineage>
</organism>
<evidence type="ECO:0000313" key="3">
    <source>
        <dbReference type="Proteomes" id="UP000646827"/>
    </source>
</evidence>
<dbReference type="Pfam" id="PF14497">
    <property type="entry name" value="GST_C_3"/>
    <property type="match status" value="1"/>
</dbReference>
<dbReference type="OrthoDB" id="414243at2759"/>
<gene>
    <name evidence="2" type="ORF">INT45_008745</name>
</gene>
<reference evidence="2 3" key="1">
    <citation type="submission" date="2020-12" db="EMBL/GenBank/DDBJ databases">
        <title>Metabolic potential, ecology and presence of endohyphal bacteria is reflected in genomic diversity of Mucoromycotina.</title>
        <authorList>
            <person name="Muszewska A."/>
            <person name="Okrasinska A."/>
            <person name="Steczkiewicz K."/>
            <person name="Drgas O."/>
            <person name="Orlowska M."/>
            <person name="Perlinska-Lenart U."/>
            <person name="Aleksandrzak-Piekarczyk T."/>
            <person name="Szatraj K."/>
            <person name="Zielenkiewicz U."/>
            <person name="Pilsyk S."/>
            <person name="Malc E."/>
            <person name="Mieczkowski P."/>
            <person name="Kruszewska J.S."/>
            <person name="Biernat P."/>
            <person name="Pawlowska J."/>
        </authorList>
    </citation>
    <scope>NUCLEOTIDE SEQUENCE [LARGE SCALE GENOMIC DNA]</scope>
    <source>
        <strain evidence="2 3">CBS 142.35</strain>
    </source>
</reference>
<name>A0A8H7S0S1_9FUNG</name>
<evidence type="ECO:0000313" key="2">
    <source>
        <dbReference type="EMBL" id="KAG2220564.1"/>
    </source>
</evidence>
<dbReference type="InterPro" id="IPR010987">
    <property type="entry name" value="Glutathione-S-Trfase_C-like"/>
</dbReference>
<dbReference type="PANTHER" id="PTHR11571:SF150">
    <property type="entry name" value="GLUTATHIONE S-TRANSFERASE"/>
    <property type="match status" value="1"/>
</dbReference>
<keyword evidence="3" id="KW-1185">Reference proteome</keyword>